<dbReference type="RefSeq" id="WP_166396327.1">
    <property type="nucleotide sequence ID" value="NZ_CP045121.1"/>
</dbReference>
<dbReference type="PANTHER" id="PTHR43172">
    <property type="entry name" value="ADENYLOSUCCINATE LYASE"/>
    <property type="match status" value="1"/>
</dbReference>
<dbReference type="InterPro" id="IPR000362">
    <property type="entry name" value="Fumarate_lyase_fam"/>
</dbReference>
<dbReference type="FunFam" id="1.20.200.10:FF:000008">
    <property type="entry name" value="Adenylosuccinate lyase"/>
    <property type="match status" value="1"/>
</dbReference>
<dbReference type="SMART" id="SM00998">
    <property type="entry name" value="ADSL_C"/>
    <property type="match status" value="1"/>
</dbReference>
<dbReference type="Pfam" id="PF10397">
    <property type="entry name" value="ADSL_C"/>
    <property type="match status" value="1"/>
</dbReference>
<dbReference type="InterPro" id="IPR008948">
    <property type="entry name" value="L-Aspartase-like"/>
</dbReference>
<evidence type="ECO:0000256" key="9">
    <source>
        <dbReference type="ARBA" id="ARBA00030717"/>
    </source>
</evidence>
<comment type="pathway">
    <text evidence="1 12">Purine metabolism; IMP biosynthesis via de novo pathway; 5-amino-1-(5-phospho-D-ribosyl)imidazole-4-carboxamide from 5-amino-1-(5-phospho-D-ribosyl)imidazole-4-carboxylate: step 2/2.</text>
</comment>
<dbReference type="InterPro" id="IPR020557">
    <property type="entry name" value="Fumarate_lyase_CS"/>
</dbReference>
<sequence>MIGRYTLPEMGEIWTEEAKFRSWLEVEIAVCRARARLGEIPEAEVEELAEKAGFTVERIDEVERETNHDVIAFVTTVNEEVARKGGADAARHFHFGLTSSDVVDTAGALRLRDALGLVIEEATALAKLLVEMALRHRETVMVGRTHGVHAEPTVFGHKCAVWAFEMERNLERLEHARRMASVGKISGAVGVYANVDPKVEALACEELGIEPAEASTQVIQRDRHAEVLSVLAIMGSTLEKIAVEVRGAQRTEIRELQEPFGRGQKGSSAMPHKRNPILSERLTGMARLLRGYAAVGFEDNALWQERDISHSSAERVVLPDATTVAHYMLRTARRVLDGLTVDAERMRENLNIGGGIVYSGRVLLALVESGMSRDDAYAIVQDSALRAWDGEGGFRELLEAKPEVRERLGGGLSDLLDPGYALRNVGTVFERVEELKKRLESV</sequence>
<dbReference type="Gene3D" id="1.10.40.30">
    <property type="entry name" value="Fumarase/aspartase (C-terminal domain)"/>
    <property type="match status" value="1"/>
</dbReference>
<evidence type="ECO:0000313" key="14">
    <source>
        <dbReference type="EMBL" id="QIN78652.1"/>
    </source>
</evidence>
<evidence type="ECO:0000256" key="2">
    <source>
        <dbReference type="ARBA" id="ARBA00004734"/>
    </source>
</evidence>
<proteinExistence type="inferred from homology"/>
<dbReference type="PRINTS" id="PR00149">
    <property type="entry name" value="FUMRATELYASE"/>
</dbReference>
<dbReference type="Gene3D" id="1.10.275.10">
    <property type="entry name" value="Fumarase/aspartase (N-terminal domain)"/>
    <property type="match status" value="1"/>
</dbReference>
<gene>
    <name evidence="14" type="ORF">GBA65_09095</name>
</gene>
<dbReference type="GO" id="GO:0004018">
    <property type="term" value="F:N6-(1,2-dicarboxyethyl)AMP AMP-lyase (fumarate-forming) activity"/>
    <property type="evidence" value="ECO:0007669"/>
    <property type="project" value="UniProtKB-UniRule"/>
</dbReference>
<evidence type="ECO:0000256" key="10">
    <source>
        <dbReference type="ARBA" id="ARBA00049115"/>
    </source>
</evidence>
<evidence type="ECO:0000256" key="8">
    <source>
        <dbReference type="ARBA" id="ARBA00024477"/>
    </source>
</evidence>
<comment type="catalytic activity">
    <reaction evidence="8">
        <text>(2S)-2-[5-amino-1-(5-phospho-beta-D-ribosyl)imidazole-4-carboxamido]succinate = 5-amino-1-(5-phospho-beta-D-ribosyl)imidazole-4-carboxamide + fumarate</text>
        <dbReference type="Rhea" id="RHEA:23920"/>
        <dbReference type="ChEBI" id="CHEBI:29806"/>
        <dbReference type="ChEBI" id="CHEBI:58443"/>
        <dbReference type="ChEBI" id="CHEBI:58475"/>
        <dbReference type="EC" id="4.3.2.2"/>
    </reaction>
    <physiologicalReaction direction="left-to-right" evidence="8">
        <dbReference type="Rhea" id="RHEA:23921"/>
    </physiologicalReaction>
</comment>
<dbReference type="EC" id="4.3.2.2" evidence="4 11"/>
<dbReference type="GO" id="GO:0006189">
    <property type="term" value="P:'de novo' IMP biosynthetic process"/>
    <property type="evidence" value="ECO:0007669"/>
    <property type="project" value="UniProtKB-UniPathway"/>
</dbReference>
<dbReference type="Gene3D" id="1.20.200.10">
    <property type="entry name" value="Fumarase/aspartase (Central domain)"/>
    <property type="match status" value="1"/>
</dbReference>
<dbReference type="InterPro" id="IPR004769">
    <property type="entry name" value="Pur_lyase"/>
</dbReference>
<keyword evidence="15" id="KW-1185">Reference proteome</keyword>
<evidence type="ECO:0000256" key="1">
    <source>
        <dbReference type="ARBA" id="ARBA00004706"/>
    </source>
</evidence>
<feature type="domain" description="Adenylosuccinate lyase C-terminal" evidence="13">
    <location>
        <begin position="354"/>
        <end position="433"/>
    </location>
</feature>
<dbReference type="PANTHER" id="PTHR43172:SF1">
    <property type="entry name" value="ADENYLOSUCCINATE LYASE"/>
    <property type="match status" value="1"/>
</dbReference>
<evidence type="ECO:0000256" key="3">
    <source>
        <dbReference type="ARBA" id="ARBA00008273"/>
    </source>
</evidence>
<dbReference type="GO" id="GO:0005829">
    <property type="term" value="C:cytosol"/>
    <property type="evidence" value="ECO:0007669"/>
    <property type="project" value="TreeGrafter"/>
</dbReference>
<dbReference type="PRINTS" id="PR00145">
    <property type="entry name" value="ARGSUCLYASE"/>
</dbReference>
<name>A0A6G8PWS1_9ACTN</name>
<evidence type="ECO:0000256" key="6">
    <source>
        <dbReference type="ARBA" id="ARBA00022755"/>
    </source>
</evidence>
<dbReference type="KEGG" id="rmar:GBA65_09095"/>
<dbReference type="UniPathway" id="UPA00074">
    <property type="reaction ID" value="UER00132"/>
</dbReference>
<organism evidence="14 15">
    <name type="scientific">Rubrobacter marinus</name>
    <dbReference type="NCBI Taxonomy" id="2653852"/>
    <lineage>
        <taxon>Bacteria</taxon>
        <taxon>Bacillati</taxon>
        <taxon>Actinomycetota</taxon>
        <taxon>Rubrobacteria</taxon>
        <taxon>Rubrobacterales</taxon>
        <taxon>Rubrobacteraceae</taxon>
        <taxon>Rubrobacter</taxon>
    </lineage>
</organism>
<evidence type="ECO:0000256" key="12">
    <source>
        <dbReference type="RuleBase" id="RU361172"/>
    </source>
</evidence>
<evidence type="ECO:0000256" key="7">
    <source>
        <dbReference type="ARBA" id="ARBA00023239"/>
    </source>
</evidence>
<comment type="pathway">
    <text evidence="2 12">Purine metabolism; AMP biosynthesis via de novo pathway; AMP from IMP: step 2/2.</text>
</comment>
<dbReference type="Proteomes" id="UP000502706">
    <property type="component" value="Chromosome"/>
</dbReference>
<evidence type="ECO:0000256" key="4">
    <source>
        <dbReference type="ARBA" id="ARBA00012339"/>
    </source>
</evidence>
<reference evidence="14 15" key="1">
    <citation type="submission" date="2019-10" db="EMBL/GenBank/DDBJ databases">
        <title>Rubrobacter sp nov SCSIO 52915 isolated from a deep-sea sediment in the South China Sea.</title>
        <authorList>
            <person name="Chen R.W."/>
        </authorList>
    </citation>
    <scope>NUCLEOTIDE SEQUENCE [LARGE SCALE GENOMIC DNA]</scope>
    <source>
        <strain evidence="14 15">SCSIO 52915</strain>
    </source>
</reference>
<evidence type="ECO:0000256" key="5">
    <source>
        <dbReference type="ARBA" id="ARBA00017058"/>
    </source>
</evidence>
<dbReference type="EMBL" id="CP045121">
    <property type="protein sequence ID" value="QIN78652.1"/>
    <property type="molecule type" value="Genomic_DNA"/>
</dbReference>
<accession>A0A6G8PWS1</accession>
<dbReference type="InterPro" id="IPR024083">
    <property type="entry name" value="Fumarase/histidase_N"/>
</dbReference>
<dbReference type="InterPro" id="IPR022761">
    <property type="entry name" value="Fumarate_lyase_N"/>
</dbReference>
<dbReference type="GO" id="GO:0070626">
    <property type="term" value="F:(S)-2-(5-amino-1-(5-phospho-D-ribosyl)imidazole-4-carboxamido) succinate lyase (fumarate-forming) activity"/>
    <property type="evidence" value="ECO:0007669"/>
    <property type="project" value="TreeGrafter"/>
</dbReference>
<comment type="catalytic activity">
    <reaction evidence="10">
        <text>N(6)-(1,2-dicarboxyethyl)-AMP = fumarate + AMP</text>
        <dbReference type="Rhea" id="RHEA:16853"/>
        <dbReference type="ChEBI" id="CHEBI:29806"/>
        <dbReference type="ChEBI" id="CHEBI:57567"/>
        <dbReference type="ChEBI" id="CHEBI:456215"/>
        <dbReference type="EC" id="4.3.2.2"/>
    </reaction>
    <physiologicalReaction direction="left-to-right" evidence="10">
        <dbReference type="Rhea" id="RHEA:16854"/>
    </physiologicalReaction>
</comment>
<dbReference type="PROSITE" id="PS00163">
    <property type="entry name" value="FUMARATE_LYASES"/>
    <property type="match status" value="1"/>
</dbReference>
<dbReference type="AlphaFoldDB" id="A0A6G8PWS1"/>
<keyword evidence="6 12" id="KW-0658">Purine biosynthesis</keyword>
<evidence type="ECO:0000256" key="11">
    <source>
        <dbReference type="NCBIfam" id="TIGR00928"/>
    </source>
</evidence>
<comment type="similarity">
    <text evidence="3 12">Belongs to the lyase 1 family. Adenylosuccinate lyase subfamily.</text>
</comment>
<dbReference type="InterPro" id="IPR019468">
    <property type="entry name" value="AdenyloSucc_lyase_C"/>
</dbReference>
<evidence type="ECO:0000313" key="15">
    <source>
        <dbReference type="Proteomes" id="UP000502706"/>
    </source>
</evidence>
<dbReference type="SUPFAM" id="SSF48557">
    <property type="entry name" value="L-aspartase-like"/>
    <property type="match status" value="1"/>
</dbReference>
<dbReference type="CDD" id="cd01360">
    <property type="entry name" value="Adenylsuccinate_lyase_1"/>
    <property type="match status" value="1"/>
</dbReference>
<evidence type="ECO:0000259" key="13">
    <source>
        <dbReference type="SMART" id="SM00998"/>
    </source>
</evidence>
<dbReference type="NCBIfam" id="TIGR00928">
    <property type="entry name" value="purB"/>
    <property type="match status" value="1"/>
</dbReference>
<dbReference type="Pfam" id="PF00206">
    <property type="entry name" value="Lyase_1"/>
    <property type="match status" value="1"/>
</dbReference>
<protein>
    <recommendedName>
        <fullName evidence="5 11">Adenylosuccinate lyase</fullName>
        <shortName evidence="12">ASL</shortName>
        <ecNumber evidence="4 11">4.3.2.2</ecNumber>
    </recommendedName>
    <alternativeName>
        <fullName evidence="9 12">Adenylosuccinase</fullName>
    </alternativeName>
</protein>
<keyword evidence="7 12" id="KW-0456">Lyase</keyword>
<dbReference type="UniPathway" id="UPA00075">
    <property type="reaction ID" value="UER00336"/>
</dbReference>
<dbReference type="GO" id="GO:0044208">
    <property type="term" value="P:'de novo' AMP biosynthetic process"/>
    <property type="evidence" value="ECO:0007669"/>
    <property type="project" value="UniProtKB-UniPathway"/>
</dbReference>